<evidence type="ECO:0000256" key="3">
    <source>
        <dbReference type="RuleBase" id="RU000363"/>
    </source>
</evidence>
<evidence type="ECO:0000313" key="5">
    <source>
        <dbReference type="Proteomes" id="UP001203423"/>
    </source>
</evidence>
<dbReference type="Proteomes" id="UP001203423">
    <property type="component" value="Unassembled WGS sequence"/>
</dbReference>
<evidence type="ECO:0000256" key="1">
    <source>
        <dbReference type="ARBA" id="ARBA00006484"/>
    </source>
</evidence>
<comment type="similarity">
    <text evidence="1 3">Belongs to the short-chain dehydrogenases/reductases (SDR) family.</text>
</comment>
<dbReference type="PANTHER" id="PTHR44196">
    <property type="entry name" value="DEHYDROGENASE/REDUCTASE SDR FAMILY MEMBER 7B"/>
    <property type="match status" value="1"/>
</dbReference>
<dbReference type="EMBL" id="JAKIKS010000022">
    <property type="protein sequence ID" value="MCL1124354.1"/>
    <property type="molecule type" value="Genomic_DNA"/>
</dbReference>
<protein>
    <submittedName>
        <fullName evidence="4">SDR family oxidoreductase</fullName>
    </submittedName>
</protein>
<dbReference type="Pfam" id="PF00106">
    <property type="entry name" value="adh_short"/>
    <property type="match status" value="1"/>
</dbReference>
<dbReference type="CDD" id="cd05233">
    <property type="entry name" value="SDR_c"/>
    <property type="match status" value="1"/>
</dbReference>
<dbReference type="PANTHER" id="PTHR44196:SF1">
    <property type="entry name" value="DEHYDROGENASE_REDUCTASE SDR FAMILY MEMBER 7B"/>
    <property type="match status" value="1"/>
</dbReference>
<dbReference type="SUPFAM" id="SSF51735">
    <property type="entry name" value="NAD(P)-binding Rossmann-fold domains"/>
    <property type="match status" value="1"/>
</dbReference>
<organism evidence="4 5">
    <name type="scientific">Shewanella surugensis</name>
    <dbReference type="NCBI Taxonomy" id="212020"/>
    <lineage>
        <taxon>Bacteria</taxon>
        <taxon>Pseudomonadati</taxon>
        <taxon>Pseudomonadota</taxon>
        <taxon>Gammaproteobacteria</taxon>
        <taxon>Alteromonadales</taxon>
        <taxon>Shewanellaceae</taxon>
        <taxon>Shewanella</taxon>
    </lineage>
</organism>
<dbReference type="PROSITE" id="PS00061">
    <property type="entry name" value="ADH_SHORT"/>
    <property type="match status" value="1"/>
</dbReference>
<evidence type="ECO:0000313" key="4">
    <source>
        <dbReference type="EMBL" id="MCL1124354.1"/>
    </source>
</evidence>
<sequence>MKLQDKCVLLTGASGGIGYAIAKALDIEGCQLLLTGRNQEKLQGLLNTLSGNKHQILCADLTLTRDRQQLLTRAKQLDCEIIINGLGVNQLSLLTQATDSQIEEMMVINLQIPIQLCRGFIPLLNQKNDPTIVNIGSILGSIGYAGSTLYCSSKFGLRGFTESLRRELADTNIRVIYFAPRATNTELNNQKNQAMNQALGNQVDEPSVVANTLVHLLKQKRAVTYYLGWPEKLFVRLNSLFPRLVDKALLKQLPIIRRFTA</sequence>
<dbReference type="PRINTS" id="PR00081">
    <property type="entry name" value="GDHRDH"/>
</dbReference>
<name>A0ABT0L9G3_9GAMM</name>
<dbReference type="NCBIfam" id="NF006565">
    <property type="entry name" value="PRK09072.1"/>
    <property type="match status" value="1"/>
</dbReference>
<gene>
    <name evidence="4" type="ORF">L2764_07685</name>
</gene>
<dbReference type="PRINTS" id="PR00080">
    <property type="entry name" value="SDRFAMILY"/>
</dbReference>
<reference evidence="4 5" key="1">
    <citation type="submission" date="2022-01" db="EMBL/GenBank/DDBJ databases">
        <title>Whole genome-based taxonomy of the Shewanellaceae.</title>
        <authorList>
            <person name="Martin-Rodriguez A.J."/>
        </authorList>
    </citation>
    <scope>NUCLEOTIDE SEQUENCE [LARGE SCALE GENOMIC DNA]</scope>
    <source>
        <strain evidence="4 5">DSM 17177</strain>
    </source>
</reference>
<dbReference type="Gene3D" id="3.40.50.720">
    <property type="entry name" value="NAD(P)-binding Rossmann-like Domain"/>
    <property type="match status" value="1"/>
</dbReference>
<accession>A0ABT0L9G3</accession>
<evidence type="ECO:0000256" key="2">
    <source>
        <dbReference type="ARBA" id="ARBA00023002"/>
    </source>
</evidence>
<dbReference type="InterPro" id="IPR002347">
    <property type="entry name" value="SDR_fam"/>
</dbReference>
<dbReference type="InterPro" id="IPR020904">
    <property type="entry name" value="Sc_DH/Rdtase_CS"/>
</dbReference>
<keyword evidence="2" id="KW-0560">Oxidoreductase</keyword>
<keyword evidence="5" id="KW-1185">Reference proteome</keyword>
<proteinExistence type="inferred from homology"/>
<dbReference type="RefSeq" id="WP_248939636.1">
    <property type="nucleotide sequence ID" value="NZ_JAKIKS010000022.1"/>
</dbReference>
<dbReference type="InterPro" id="IPR036291">
    <property type="entry name" value="NAD(P)-bd_dom_sf"/>
</dbReference>
<comment type="caution">
    <text evidence="4">The sequence shown here is derived from an EMBL/GenBank/DDBJ whole genome shotgun (WGS) entry which is preliminary data.</text>
</comment>